<keyword evidence="2" id="KW-0812">Transmembrane</keyword>
<dbReference type="EMBL" id="NGMS01000001">
    <property type="protein sequence ID" value="OTP27099.1"/>
    <property type="molecule type" value="Genomic_DNA"/>
</dbReference>
<feature type="coiled-coil region" evidence="1">
    <location>
        <begin position="107"/>
        <end position="134"/>
    </location>
</feature>
<reference evidence="3 4" key="1">
    <citation type="submission" date="2017-05" db="EMBL/GenBank/DDBJ databases">
        <title>The Genome Sequence of Enterococcus mundtii 6B1_DIV0119.</title>
        <authorList>
            <consortium name="The Broad Institute Genomics Platform"/>
            <consortium name="The Broad Institute Genomic Center for Infectious Diseases"/>
            <person name="Earl A."/>
            <person name="Manson A."/>
            <person name="Schwartman J."/>
            <person name="Gilmore M."/>
            <person name="Abouelleil A."/>
            <person name="Cao P."/>
            <person name="Chapman S."/>
            <person name="Cusick C."/>
            <person name="Shea T."/>
            <person name="Young S."/>
            <person name="Neafsey D."/>
            <person name="Nusbaum C."/>
            <person name="Birren B."/>
        </authorList>
    </citation>
    <scope>NUCLEOTIDE SEQUENCE [LARGE SCALE GENOMIC DNA]</scope>
    <source>
        <strain evidence="3 4">6B1_DIV0119</strain>
    </source>
</reference>
<dbReference type="RefSeq" id="WP_086334594.1">
    <property type="nucleotide sequence ID" value="NZ_NGMS01000001.1"/>
</dbReference>
<dbReference type="InterPro" id="IPR010738">
    <property type="entry name" value="DUF1310"/>
</dbReference>
<dbReference type="Proteomes" id="UP000195024">
    <property type="component" value="Unassembled WGS sequence"/>
</dbReference>
<organism evidence="3 4">
    <name type="scientific">Enterococcus mundtii</name>
    <dbReference type="NCBI Taxonomy" id="53346"/>
    <lineage>
        <taxon>Bacteria</taxon>
        <taxon>Bacillati</taxon>
        <taxon>Bacillota</taxon>
        <taxon>Bacilli</taxon>
        <taxon>Lactobacillales</taxon>
        <taxon>Enterococcaceae</taxon>
        <taxon>Enterococcus</taxon>
    </lineage>
</organism>
<proteinExistence type="predicted"/>
<evidence type="ECO:0008006" key="5">
    <source>
        <dbReference type="Google" id="ProtNLM"/>
    </source>
</evidence>
<keyword evidence="2" id="KW-1133">Transmembrane helix</keyword>
<accession>A0A242KZ14</accession>
<protein>
    <recommendedName>
        <fullName evidence="5">DUF1310 domain-containing protein</fullName>
    </recommendedName>
</protein>
<evidence type="ECO:0000313" key="3">
    <source>
        <dbReference type="EMBL" id="OTP27099.1"/>
    </source>
</evidence>
<feature type="transmembrane region" description="Helical" evidence="2">
    <location>
        <begin position="12"/>
        <end position="29"/>
    </location>
</feature>
<gene>
    <name evidence="3" type="ORF">A5802_000834</name>
</gene>
<sequence>MKRKPIKKSQIVLIITGICLLWIGGTMYMDHLKLEEEMIQVVNSEEAKIVLEKTLKNLDSKALTSEGVIKKYKIDYKNIKRNPMGGISVPLIINDNNKLLVFNLLDRNQINGELSKLKNDIVRTTSELYELLKEGGEDSEEY</sequence>
<dbReference type="Pfam" id="PF07006">
    <property type="entry name" value="DUF1310"/>
    <property type="match status" value="1"/>
</dbReference>
<comment type="caution">
    <text evidence="3">The sequence shown here is derived from an EMBL/GenBank/DDBJ whole genome shotgun (WGS) entry which is preliminary data.</text>
</comment>
<evidence type="ECO:0000313" key="4">
    <source>
        <dbReference type="Proteomes" id="UP000195024"/>
    </source>
</evidence>
<dbReference type="AlphaFoldDB" id="A0A242KZ14"/>
<evidence type="ECO:0000256" key="1">
    <source>
        <dbReference type="SAM" id="Coils"/>
    </source>
</evidence>
<evidence type="ECO:0000256" key="2">
    <source>
        <dbReference type="SAM" id="Phobius"/>
    </source>
</evidence>
<keyword evidence="2" id="KW-0472">Membrane</keyword>
<keyword evidence="1" id="KW-0175">Coiled coil</keyword>
<name>A0A242KZ14_ENTMU</name>